<dbReference type="SUPFAM" id="SSF52540">
    <property type="entry name" value="P-loop containing nucleoside triphosphate hydrolases"/>
    <property type="match status" value="2"/>
</dbReference>
<dbReference type="PROSITE" id="PS50893">
    <property type="entry name" value="ABC_TRANSPORTER_2"/>
    <property type="match status" value="2"/>
</dbReference>
<dbReference type="InterPro" id="IPR027417">
    <property type="entry name" value="P-loop_NTPase"/>
</dbReference>
<dbReference type="PANTHER" id="PTHR19211">
    <property type="entry name" value="ATP-BINDING TRANSPORT PROTEIN-RELATED"/>
    <property type="match status" value="1"/>
</dbReference>
<dbReference type="GO" id="GO:0016887">
    <property type="term" value="F:ATP hydrolysis activity"/>
    <property type="evidence" value="ECO:0007669"/>
    <property type="project" value="InterPro"/>
</dbReference>
<dbReference type="GO" id="GO:0005524">
    <property type="term" value="F:ATP binding"/>
    <property type="evidence" value="ECO:0007669"/>
    <property type="project" value="UniProtKB-KW"/>
</dbReference>
<dbReference type="EMBL" id="RJKX01000014">
    <property type="protein sequence ID" value="ROP91168.1"/>
    <property type="molecule type" value="Genomic_DNA"/>
</dbReference>
<dbReference type="InterPro" id="IPR003593">
    <property type="entry name" value="AAA+_ATPase"/>
</dbReference>
<feature type="domain" description="ABC transporter" evidence="4">
    <location>
        <begin position="1"/>
        <end position="222"/>
    </location>
</feature>
<dbReference type="RefSeq" id="WP_123691366.1">
    <property type="nucleotide sequence ID" value="NZ_AP019700.1"/>
</dbReference>
<keyword evidence="3" id="KW-0067">ATP-binding</keyword>
<dbReference type="InterPro" id="IPR050611">
    <property type="entry name" value="ABCF"/>
</dbReference>
<name>A0A3N1LJW8_9PROT</name>
<dbReference type="SMART" id="SM00382">
    <property type="entry name" value="AAA"/>
    <property type="match status" value="2"/>
</dbReference>
<evidence type="ECO:0000256" key="1">
    <source>
        <dbReference type="ARBA" id="ARBA00022737"/>
    </source>
</evidence>
<dbReference type="PROSITE" id="PS00211">
    <property type="entry name" value="ABC_TRANSPORTER_1"/>
    <property type="match status" value="1"/>
</dbReference>
<dbReference type="Proteomes" id="UP000278222">
    <property type="component" value="Unassembled WGS sequence"/>
</dbReference>
<evidence type="ECO:0000313" key="5">
    <source>
        <dbReference type="EMBL" id="ROP91168.1"/>
    </source>
</evidence>
<evidence type="ECO:0000256" key="3">
    <source>
        <dbReference type="ARBA" id="ARBA00022840"/>
    </source>
</evidence>
<dbReference type="InterPro" id="IPR003439">
    <property type="entry name" value="ABC_transporter-like_ATP-bd"/>
</dbReference>
<dbReference type="AlphaFoldDB" id="A0A3N1LJW8"/>
<dbReference type="InterPro" id="IPR017871">
    <property type="entry name" value="ABC_transporter-like_CS"/>
</dbReference>
<keyword evidence="6" id="KW-1185">Reference proteome</keyword>
<evidence type="ECO:0000256" key="2">
    <source>
        <dbReference type="ARBA" id="ARBA00022741"/>
    </source>
</evidence>
<keyword evidence="2" id="KW-0547">Nucleotide-binding</keyword>
<dbReference type="PANTHER" id="PTHR19211:SF14">
    <property type="entry name" value="ATP-BINDING CASSETTE SUB-FAMILY F MEMBER 1"/>
    <property type="match status" value="1"/>
</dbReference>
<feature type="domain" description="ABC transporter" evidence="4">
    <location>
        <begin position="296"/>
        <end position="499"/>
    </location>
</feature>
<sequence length="499" mass="54852">MGSISLRNVGVTVAEPLFQNLDLVIADGDRIGLVAGNGGGKSTLLRCLAGQAEPSAGTIIRSRGLKVGFVEQDVPANLLDLPLAEMVRRAIPPADRESQGWRVDLVLDELETPDDLRARPLRALSGGWQRLALLARTWVADPDALLLDEPTNHLDLDKIRLLEGWITSPLRQVPMVIASHDRQFLEACTNRTLFVRPEASRLYAHPYFAARALLADDDQADATRLARDAKEATRLRQSAAALRNVGINSRSDAAQKKSMQMAQRAEALERTLRPQHLARTADIRLASRTTHARVLAAFDDVTVRTPDGRALFRTGKLEVRQQDRIVLLGRNGVGKSQLVALLRRAMADPEAMPGVRVAPTVVLGYLDQQMSQLPPRETPHDFIGGTFRLGDQRTTSLLAGAGFMVDRQRQTIDRLSPGQKARLGLLAIRLAEPNFYLMDEPTNHVDIAGQEQLEAEILAQQATSVLVSHDRSFARAIGTRWLLIEGGKMKELDSPGDLV</sequence>
<protein>
    <submittedName>
        <fullName evidence="5">ATPase subunit of ABC transporter with duplicated ATPase domains</fullName>
    </submittedName>
</protein>
<gene>
    <name evidence="5" type="ORF">EDC65_3031</name>
</gene>
<dbReference type="CDD" id="cd03221">
    <property type="entry name" value="ABCF_EF-3"/>
    <property type="match status" value="1"/>
</dbReference>
<dbReference type="Pfam" id="PF00005">
    <property type="entry name" value="ABC_tran"/>
    <property type="match status" value="2"/>
</dbReference>
<dbReference type="Gene3D" id="3.40.50.300">
    <property type="entry name" value="P-loop containing nucleotide triphosphate hydrolases"/>
    <property type="match status" value="2"/>
</dbReference>
<evidence type="ECO:0000259" key="4">
    <source>
        <dbReference type="PROSITE" id="PS50893"/>
    </source>
</evidence>
<proteinExistence type="predicted"/>
<keyword evidence="1" id="KW-0677">Repeat</keyword>
<organism evidence="5 6">
    <name type="scientific">Stella humosa</name>
    <dbReference type="NCBI Taxonomy" id="94"/>
    <lineage>
        <taxon>Bacteria</taxon>
        <taxon>Pseudomonadati</taxon>
        <taxon>Pseudomonadota</taxon>
        <taxon>Alphaproteobacteria</taxon>
        <taxon>Rhodospirillales</taxon>
        <taxon>Stellaceae</taxon>
        <taxon>Stella</taxon>
    </lineage>
</organism>
<reference evidence="5 6" key="1">
    <citation type="submission" date="2018-11" db="EMBL/GenBank/DDBJ databases">
        <title>Genomic Encyclopedia of Type Strains, Phase IV (KMG-IV): sequencing the most valuable type-strain genomes for metagenomic binning, comparative biology and taxonomic classification.</title>
        <authorList>
            <person name="Goeker M."/>
        </authorList>
    </citation>
    <scope>NUCLEOTIDE SEQUENCE [LARGE SCALE GENOMIC DNA]</scope>
    <source>
        <strain evidence="5 6">DSM 5900</strain>
    </source>
</reference>
<accession>A0A3N1LJW8</accession>
<comment type="caution">
    <text evidence="5">The sequence shown here is derived from an EMBL/GenBank/DDBJ whole genome shotgun (WGS) entry which is preliminary data.</text>
</comment>
<dbReference type="OrthoDB" id="9808609at2"/>
<evidence type="ECO:0000313" key="6">
    <source>
        <dbReference type="Proteomes" id="UP000278222"/>
    </source>
</evidence>